<comment type="caution">
    <text evidence="1">The sequence shown here is derived from an EMBL/GenBank/DDBJ whole genome shotgun (WGS) entry which is preliminary data.</text>
</comment>
<protein>
    <submittedName>
        <fullName evidence="1">Uncharacterized protein</fullName>
    </submittedName>
</protein>
<keyword evidence="2" id="KW-1185">Reference proteome</keyword>
<evidence type="ECO:0000313" key="2">
    <source>
        <dbReference type="Proteomes" id="UP000216345"/>
    </source>
</evidence>
<evidence type="ECO:0000313" key="1">
    <source>
        <dbReference type="EMBL" id="OYR17320.1"/>
    </source>
</evidence>
<dbReference type="Proteomes" id="UP000216345">
    <property type="component" value="Unassembled WGS sequence"/>
</dbReference>
<organism evidence="1 2">
    <name type="scientific">Brucella rhizosphaerae</name>
    <dbReference type="NCBI Taxonomy" id="571254"/>
    <lineage>
        <taxon>Bacteria</taxon>
        <taxon>Pseudomonadati</taxon>
        <taxon>Pseudomonadota</taxon>
        <taxon>Alphaproteobacteria</taxon>
        <taxon>Hyphomicrobiales</taxon>
        <taxon>Brucellaceae</taxon>
        <taxon>Brucella/Ochrobactrum group</taxon>
        <taxon>Brucella</taxon>
    </lineage>
</organism>
<dbReference type="EMBL" id="NNRK01000020">
    <property type="protein sequence ID" value="OYR17320.1"/>
    <property type="molecule type" value="Genomic_DNA"/>
</dbReference>
<proteinExistence type="predicted"/>
<reference evidence="1 2" key="1">
    <citation type="submission" date="2017-07" db="EMBL/GenBank/DDBJ databases">
        <title>Phylogenetic study on the rhizospheric bacterium Ochrobactrum sp. A44.</title>
        <authorList>
            <person name="Krzyzanowska D.M."/>
            <person name="Ossowicki A."/>
            <person name="Rajewska M."/>
            <person name="Maciag T."/>
            <person name="Kaczynski Z."/>
            <person name="Czerwicka M."/>
            <person name="Jafra S."/>
        </authorList>
    </citation>
    <scope>NUCLEOTIDE SEQUENCE [LARGE SCALE GENOMIC DNA]</scope>
    <source>
        <strain evidence="1 2">PR17</strain>
    </source>
</reference>
<accession>A0A256FRD8</accession>
<name>A0A256FRD8_9HYPH</name>
<gene>
    <name evidence="1" type="ORF">CEV32_3888</name>
</gene>
<dbReference type="AlphaFoldDB" id="A0A256FRD8"/>
<sequence>MPIDLVAQVGKGLAQDRLDLESIFPRRDHARRQLQAQADFDALLAPRLRGNDFEPDQILAKARKVRFKLPQFFLDDLRRALLAVPVEIAE</sequence>